<protein>
    <recommendedName>
        <fullName evidence="1">F-box domain-containing protein</fullName>
    </recommendedName>
</protein>
<dbReference type="SUPFAM" id="SSF81383">
    <property type="entry name" value="F-box domain"/>
    <property type="match status" value="1"/>
</dbReference>
<reference evidence="2" key="1">
    <citation type="submission" date="2021-11" db="EMBL/GenBank/DDBJ databases">
        <authorList>
            <person name="Herlambang A."/>
            <person name="Guo Y."/>
            <person name="Takashima Y."/>
            <person name="Nishizawa T."/>
        </authorList>
    </citation>
    <scope>NUCLEOTIDE SEQUENCE</scope>
    <source>
        <strain evidence="2">E1425</strain>
    </source>
</reference>
<keyword evidence="3" id="KW-1185">Reference proteome</keyword>
<proteinExistence type="predicted"/>
<dbReference type="Proteomes" id="UP000827284">
    <property type="component" value="Unassembled WGS sequence"/>
</dbReference>
<dbReference type="CDD" id="cd09917">
    <property type="entry name" value="F-box_SF"/>
    <property type="match status" value="1"/>
</dbReference>
<evidence type="ECO:0000313" key="2">
    <source>
        <dbReference type="EMBL" id="GJJ74980.1"/>
    </source>
</evidence>
<feature type="domain" description="F-box" evidence="1">
    <location>
        <begin position="11"/>
        <end position="50"/>
    </location>
</feature>
<evidence type="ECO:0000313" key="3">
    <source>
        <dbReference type="Proteomes" id="UP000827284"/>
    </source>
</evidence>
<comment type="caution">
    <text evidence="2">The sequence shown here is derived from an EMBL/GenBank/DDBJ whole genome shotgun (WGS) entry which is preliminary data.</text>
</comment>
<sequence length="130" mass="15190">MSVSMDLSDVPEILVMVSKYLQVKSLSRATRVSRQWHRFLLPELWSCLHIVGYKSRFGMTGPKFLRSLFRYGHFVRMFCTLDHLHLDLFRPHPGNHPRNDLCPLNKLTKLILPNFDSNDWETGPGLHTPM</sequence>
<name>A0A9P3LYL2_9FUNG</name>
<accession>A0A9P3LYL2</accession>
<gene>
    <name evidence="2" type="ORF">EMPS_07338</name>
</gene>
<dbReference type="InterPro" id="IPR032675">
    <property type="entry name" value="LRR_dom_sf"/>
</dbReference>
<dbReference type="AlphaFoldDB" id="A0A9P3LYL2"/>
<dbReference type="InterPro" id="IPR001810">
    <property type="entry name" value="F-box_dom"/>
</dbReference>
<organism evidence="2 3">
    <name type="scientific">Entomortierella parvispora</name>
    <dbReference type="NCBI Taxonomy" id="205924"/>
    <lineage>
        <taxon>Eukaryota</taxon>
        <taxon>Fungi</taxon>
        <taxon>Fungi incertae sedis</taxon>
        <taxon>Mucoromycota</taxon>
        <taxon>Mortierellomycotina</taxon>
        <taxon>Mortierellomycetes</taxon>
        <taxon>Mortierellales</taxon>
        <taxon>Mortierellaceae</taxon>
        <taxon>Entomortierella</taxon>
    </lineage>
</organism>
<evidence type="ECO:0000259" key="1">
    <source>
        <dbReference type="Pfam" id="PF12937"/>
    </source>
</evidence>
<dbReference type="OrthoDB" id="2095648at2759"/>
<dbReference type="EMBL" id="BQFW01000010">
    <property type="protein sequence ID" value="GJJ74980.1"/>
    <property type="molecule type" value="Genomic_DNA"/>
</dbReference>
<dbReference type="Gene3D" id="3.80.10.10">
    <property type="entry name" value="Ribonuclease Inhibitor"/>
    <property type="match status" value="1"/>
</dbReference>
<dbReference type="InterPro" id="IPR036047">
    <property type="entry name" value="F-box-like_dom_sf"/>
</dbReference>
<reference evidence="2" key="2">
    <citation type="journal article" date="2022" name="Microbiol. Resour. Announc.">
        <title>Whole-Genome Sequence of Entomortierella parvispora E1425, a Mucoromycotan Fungus Associated with Burkholderiaceae-Related Endosymbiotic Bacteria.</title>
        <authorList>
            <person name="Herlambang A."/>
            <person name="Guo Y."/>
            <person name="Takashima Y."/>
            <person name="Narisawa K."/>
            <person name="Ohta H."/>
            <person name="Nishizawa T."/>
        </authorList>
    </citation>
    <scope>NUCLEOTIDE SEQUENCE</scope>
    <source>
        <strain evidence="2">E1425</strain>
    </source>
</reference>
<dbReference type="Pfam" id="PF12937">
    <property type="entry name" value="F-box-like"/>
    <property type="match status" value="1"/>
</dbReference>